<gene>
    <name evidence="1" type="ORF">HMPREF1872_01065</name>
</gene>
<organism evidence="1 2">
    <name type="scientific">Amygdalobacter nucleatus</name>
    <dbReference type="NCBI Taxonomy" id="3029274"/>
    <lineage>
        <taxon>Bacteria</taxon>
        <taxon>Bacillati</taxon>
        <taxon>Bacillota</taxon>
        <taxon>Clostridia</taxon>
        <taxon>Eubacteriales</taxon>
        <taxon>Oscillospiraceae</taxon>
        <taxon>Amygdalobacter</taxon>
    </lineage>
</organism>
<dbReference type="RefSeq" id="WP_156422985.1">
    <property type="nucleotide sequence ID" value="NZ_JARFNM010000001.1"/>
</dbReference>
<dbReference type="EMBL" id="LSCV01000035">
    <property type="protein sequence ID" value="KXB39889.1"/>
    <property type="molecule type" value="Genomic_DNA"/>
</dbReference>
<accession>A0A133Y9M1</accession>
<dbReference type="SUPFAM" id="SSF53187">
    <property type="entry name" value="Zn-dependent exopeptidases"/>
    <property type="match status" value="1"/>
</dbReference>
<evidence type="ECO:0000313" key="1">
    <source>
        <dbReference type="EMBL" id="KXB39889.1"/>
    </source>
</evidence>
<dbReference type="Gene3D" id="3.40.630.10">
    <property type="entry name" value="Zn peptidases"/>
    <property type="match status" value="1"/>
</dbReference>
<dbReference type="STRING" id="1497955.HMPREF1872_01065"/>
<sequence length="390" mass="43215">MQTNKKNNKRIQLHQVGIFSRLLCWLMVSVLTLTACRSKRTQDLGWAKSDYGAEIAKRLTDLGARPAGSSACKQAADIINEEFQKLGYQPELQAVSGLGDNVIVKIPGYGLRYNRKDYSKARKLALGKHLGQREGAAIVMARYTTVSGENVTEANGLSDNAASIGALLTLAKQLKTQKIGYDVVLVALCSNQTEGAQTLLNSLSAAEKEHLSVVYELRNIFGGSRLYAHSGWNSLNKEEKYQRRLPVYQIVDLALEAGLGSKHSPFESIYTNQAGFMVASPLNKAENVVYREFTLNTSDYRVFDEAGIDTVYIESWNYFGKNLEEIKQTDSRLYSESNGLIAGTNFDNYTKLLENSSAEQLSKRINSSAFIVLKALYKGALDSQPNTLNY</sequence>
<dbReference type="OrthoDB" id="1837510at2"/>
<protein>
    <submittedName>
        <fullName evidence="1">Uncharacterized protein</fullName>
    </submittedName>
</protein>
<evidence type="ECO:0000313" key="2">
    <source>
        <dbReference type="Proteomes" id="UP000070080"/>
    </source>
</evidence>
<comment type="caution">
    <text evidence="1">The sequence shown here is derived from an EMBL/GenBank/DDBJ whole genome shotgun (WGS) entry which is preliminary data.</text>
</comment>
<dbReference type="Proteomes" id="UP000070080">
    <property type="component" value="Unassembled WGS sequence"/>
</dbReference>
<reference evidence="2" key="1">
    <citation type="submission" date="2016-01" db="EMBL/GenBank/DDBJ databases">
        <authorList>
            <person name="Mitreva M."/>
            <person name="Pepin K.H."/>
            <person name="Mihindukulasuriya K.A."/>
            <person name="Fulton R."/>
            <person name="Fronick C."/>
            <person name="O'Laughlin M."/>
            <person name="Miner T."/>
            <person name="Herter B."/>
            <person name="Rosa B.A."/>
            <person name="Cordes M."/>
            <person name="Tomlinson C."/>
            <person name="Wollam A."/>
            <person name="Palsikar V.B."/>
            <person name="Mardis E.R."/>
            <person name="Wilson R.K."/>
        </authorList>
    </citation>
    <scope>NUCLEOTIDE SEQUENCE [LARGE SCALE GENOMIC DNA]</scope>
    <source>
        <strain evidence="2">KA00274</strain>
    </source>
</reference>
<dbReference type="AlphaFoldDB" id="A0A133Y9M1"/>
<proteinExistence type="predicted"/>
<keyword evidence="2" id="KW-1185">Reference proteome</keyword>
<name>A0A133Y9M1_9FIRM</name>